<dbReference type="PRINTS" id="PR00092">
    <property type="entry name" value="TYROSINASE"/>
</dbReference>
<evidence type="ECO:0000256" key="1">
    <source>
        <dbReference type="ARBA" id="ARBA00009928"/>
    </source>
</evidence>
<dbReference type="EC" id="1.14.18.1" evidence="2"/>
<dbReference type="PANTHER" id="PTHR11474:SF76">
    <property type="entry name" value="SHKT DOMAIN-CONTAINING PROTEIN"/>
    <property type="match status" value="1"/>
</dbReference>
<comment type="similarity">
    <text evidence="1">Belongs to the tyrosinase family.</text>
</comment>
<dbReference type="OrthoDB" id="6132182at2759"/>
<dbReference type="PROSITE" id="PS00497">
    <property type="entry name" value="TYROSINASE_1"/>
    <property type="match status" value="1"/>
</dbReference>
<dbReference type="Pfam" id="PF00264">
    <property type="entry name" value="Tyrosinase"/>
    <property type="match status" value="1"/>
</dbReference>
<feature type="signal peptide" evidence="8">
    <location>
        <begin position="1"/>
        <end position="21"/>
    </location>
</feature>
<dbReference type="Gene3D" id="1.10.1280.10">
    <property type="entry name" value="Di-copper center containing domain from catechol oxidase"/>
    <property type="match status" value="1"/>
</dbReference>
<feature type="chain" id="PRO_5002092688" description="tyrosinase" evidence="8">
    <location>
        <begin position="22"/>
        <end position="538"/>
    </location>
</feature>
<evidence type="ECO:0000313" key="11">
    <source>
        <dbReference type="Proteomes" id="UP000031192"/>
    </source>
</evidence>
<accession>A0A0B4HCA4</accession>
<dbReference type="AlphaFoldDB" id="A0A0B4HCA4"/>
<keyword evidence="5" id="KW-0470">Melanin biosynthesis</keyword>
<evidence type="ECO:0000259" key="9">
    <source>
        <dbReference type="PROSITE" id="PS00497"/>
    </source>
</evidence>
<evidence type="ECO:0000256" key="6">
    <source>
        <dbReference type="ARBA" id="ARBA00048233"/>
    </source>
</evidence>
<evidence type="ECO:0000313" key="10">
    <source>
        <dbReference type="EMBL" id="KID93033.1"/>
    </source>
</evidence>
<evidence type="ECO:0000256" key="2">
    <source>
        <dbReference type="ARBA" id="ARBA00011906"/>
    </source>
</evidence>
<comment type="catalytic activity">
    <reaction evidence="7">
        <text>L-tyrosine + O2 = L-dopaquinone + H2O</text>
        <dbReference type="Rhea" id="RHEA:18117"/>
        <dbReference type="ChEBI" id="CHEBI:15377"/>
        <dbReference type="ChEBI" id="CHEBI:15379"/>
        <dbReference type="ChEBI" id="CHEBI:57924"/>
        <dbReference type="ChEBI" id="CHEBI:58315"/>
        <dbReference type="EC" id="1.14.18.1"/>
    </reaction>
</comment>
<reference evidence="10 11" key="1">
    <citation type="journal article" date="2014" name="Proc. Natl. Acad. Sci. U.S.A.">
        <title>Trajectory and genomic determinants of fungal-pathogen speciation and host adaptation.</title>
        <authorList>
            <person name="Hu X."/>
            <person name="Xiao G."/>
            <person name="Zheng P."/>
            <person name="Shang Y."/>
            <person name="Su Y."/>
            <person name="Zhang X."/>
            <person name="Liu X."/>
            <person name="Zhan S."/>
            <person name="St Leger R.J."/>
            <person name="Wang C."/>
        </authorList>
    </citation>
    <scope>NUCLEOTIDE SEQUENCE [LARGE SCALE GENOMIC DNA]</scope>
    <source>
        <strain evidence="10 11">ARSEF 977</strain>
    </source>
</reference>
<protein>
    <recommendedName>
        <fullName evidence="2">tyrosinase</fullName>
        <ecNumber evidence="2">1.14.18.1</ecNumber>
    </recommendedName>
</protein>
<evidence type="ECO:0000256" key="4">
    <source>
        <dbReference type="ARBA" id="ARBA00023008"/>
    </source>
</evidence>
<dbReference type="PANTHER" id="PTHR11474">
    <property type="entry name" value="TYROSINASE FAMILY MEMBER"/>
    <property type="match status" value="1"/>
</dbReference>
<dbReference type="InterPro" id="IPR008922">
    <property type="entry name" value="Di-copper_centre_dom_sf"/>
</dbReference>
<dbReference type="InterPro" id="IPR050316">
    <property type="entry name" value="Tyrosinase/Hemocyanin"/>
</dbReference>
<proteinExistence type="inferred from homology"/>
<comment type="caution">
    <text evidence="10">The sequence shown here is derived from an EMBL/GenBank/DDBJ whole genome shotgun (WGS) entry which is preliminary data.</text>
</comment>
<dbReference type="InterPro" id="IPR002227">
    <property type="entry name" value="Tyrosinase_Cu-bd"/>
</dbReference>
<dbReference type="Proteomes" id="UP000031192">
    <property type="component" value="Unassembled WGS sequence"/>
</dbReference>
<dbReference type="GO" id="GO:0042438">
    <property type="term" value="P:melanin biosynthetic process"/>
    <property type="evidence" value="ECO:0007669"/>
    <property type="project" value="UniProtKB-KW"/>
</dbReference>
<organism evidence="10 11">
    <name type="scientific">Metarhizium guizhouense (strain ARSEF 977)</name>
    <dbReference type="NCBI Taxonomy" id="1276136"/>
    <lineage>
        <taxon>Eukaryota</taxon>
        <taxon>Fungi</taxon>
        <taxon>Dikarya</taxon>
        <taxon>Ascomycota</taxon>
        <taxon>Pezizomycotina</taxon>
        <taxon>Sordariomycetes</taxon>
        <taxon>Hypocreomycetidae</taxon>
        <taxon>Hypocreales</taxon>
        <taxon>Clavicipitaceae</taxon>
        <taxon>Metarhizium</taxon>
    </lineage>
</organism>
<evidence type="ECO:0000256" key="5">
    <source>
        <dbReference type="ARBA" id="ARBA00023101"/>
    </source>
</evidence>
<evidence type="ECO:0000256" key="7">
    <source>
        <dbReference type="ARBA" id="ARBA00048881"/>
    </source>
</evidence>
<dbReference type="EMBL" id="AZNH01000001">
    <property type="protein sequence ID" value="KID93033.1"/>
    <property type="molecule type" value="Genomic_DNA"/>
</dbReference>
<dbReference type="GO" id="GO:0046872">
    <property type="term" value="F:metal ion binding"/>
    <property type="evidence" value="ECO:0007669"/>
    <property type="project" value="UniProtKB-KW"/>
</dbReference>
<dbReference type="SUPFAM" id="SSF48056">
    <property type="entry name" value="Di-copper centre-containing domain"/>
    <property type="match status" value="1"/>
</dbReference>
<gene>
    <name evidence="10" type="ORF">MGU_00622</name>
</gene>
<comment type="catalytic activity">
    <reaction evidence="6">
        <text>2 L-dopa + O2 = 2 L-dopaquinone + 2 H2O</text>
        <dbReference type="Rhea" id="RHEA:34287"/>
        <dbReference type="ChEBI" id="CHEBI:15377"/>
        <dbReference type="ChEBI" id="CHEBI:15379"/>
        <dbReference type="ChEBI" id="CHEBI:57504"/>
        <dbReference type="ChEBI" id="CHEBI:57924"/>
        <dbReference type="EC" id="1.14.18.1"/>
    </reaction>
</comment>
<name>A0A0B4HCA4_METGA</name>
<keyword evidence="11" id="KW-1185">Reference proteome</keyword>
<sequence>MLVKSATALLAIGLAPLLASAQFSITGAPVAANGNAPLRRNVNDLYSEGGPQWDLYIQALASLQSMNASDPLGYFQVSGIHGLPFIEWNRGGARNNNNGWGGYCPHGEALFLPWHRPFVLLFEQLLVEHAAGIASQYPARYRDQYVAAANNLRSPYWDWSSDSNVPPCTVPERVFVNVPNGQNLRRIEIKNPLSTYNYPREALDGQFGEFTQARQMVRCPAPGRYPDTANQELQYYRLKQATYDVFTTASNFYQFAVRGRVHHIEELHNDIHYEAACKGDFFEASLSGFEPLFMLHHTHVDRLWAYWQFINPSKASFSGNYRGQSRFSTPAGTVIDQNSPLQPFFDSKRKYYTPKSVSSIKGMGYTYEGLEYWRKSPAQLRQDSVQIINSLYAPASAFAKRGGPQTKTRHFAHVELDRAQVERPCSIKVFVGGKQASTIPVMLFPANGNLRSSLAIDRFLTKGSSSNGTLESIEHLIQVEISKSDGTVIPLDKVDSLNITLEQASITPAASRNEFPKITDAKEHAAKIQAYSKSGGNS</sequence>
<evidence type="ECO:0000256" key="8">
    <source>
        <dbReference type="SAM" id="SignalP"/>
    </source>
</evidence>
<dbReference type="HOGENOM" id="CLU_013691_2_0_1"/>
<keyword evidence="4" id="KW-0186">Copper</keyword>
<dbReference type="GO" id="GO:0004503">
    <property type="term" value="F:tyrosinase activity"/>
    <property type="evidence" value="ECO:0007669"/>
    <property type="project" value="UniProtKB-EC"/>
</dbReference>
<keyword evidence="8" id="KW-0732">Signal</keyword>
<keyword evidence="3" id="KW-0479">Metal-binding</keyword>
<evidence type="ECO:0000256" key="3">
    <source>
        <dbReference type="ARBA" id="ARBA00022723"/>
    </source>
</evidence>
<feature type="domain" description="Tyrosinase copper-binding" evidence="9">
    <location>
        <begin position="106"/>
        <end position="123"/>
    </location>
</feature>